<comment type="caution">
    <text evidence="2">The sequence shown here is derived from an EMBL/GenBank/DDBJ whole genome shotgun (WGS) entry which is preliminary data.</text>
</comment>
<dbReference type="Proteomes" id="UP000735302">
    <property type="component" value="Unassembled WGS sequence"/>
</dbReference>
<sequence>MMRRLITGDARDEKNNNTDDNDEKDDNWGCSATSNRSTSALCLHGDTLVPGISQLTSRDSTKFGLIMFAALLRDEGW</sequence>
<proteinExistence type="predicted"/>
<protein>
    <submittedName>
        <fullName evidence="2">Uncharacterized protein</fullName>
    </submittedName>
</protein>
<evidence type="ECO:0000313" key="2">
    <source>
        <dbReference type="EMBL" id="GFN95965.1"/>
    </source>
</evidence>
<gene>
    <name evidence="2" type="ORF">PoB_002247100</name>
</gene>
<organism evidence="2 3">
    <name type="scientific">Plakobranchus ocellatus</name>
    <dbReference type="NCBI Taxonomy" id="259542"/>
    <lineage>
        <taxon>Eukaryota</taxon>
        <taxon>Metazoa</taxon>
        <taxon>Spiralia</taxon>
        <taxon>Lophotrochozoa</taxon>
        <taxon>Mollusca</taxon>
        <taxon>Gastropoda</taxon>
        <taxon>Heterobranchia</taxon>
        <taxon>Euthyneura</taxon>
        <taxon>Panpulmonata</taxon>
        <taxon>Sacoglossa</taxon>
        <taxon>Placobranchoidea</taxon>
        <taxon>Plakobranchidae</taxon>
        <taxon>Plakobranchus</taxon>
    </lineage>
</organism>
<dbReference type="EMBL" id="BLXT01002595">
    <property type="protein sequence ID" value="GFN95965.1"/>
    <property type="molecule type" value="Genomic_DNA"/>
</dbReference>
<reference evidence="2 3" key="1">
    <citation type="journal article" date="2021" name="Elife">
        <title>Chloroplast acquisition without the gene transfer in kleptoplastic sea slugs, Plakobranchus ocellatus.</title>
        <authorList>
            <person name="Maeda T."/>
            <person name="Takahashi S."/>
            <person name="Yoshida T."/>
            <person name="Shimamura S."/>
            <person name="Takaki Y."/>
            <person name="Nagai Y."/>
            <person name="Toyoda A."/>
            <person name="Suzuki Y."/>
            <person name="Arimoto A."/>
            <person name="Ishii H."/>
            <person name="Satoh N."/>
            <person name="Nishiyama T."/>
            <person name="Hasebe M."/>
            <person name="Maruyama T."/>
            <person name="Minagawa J."/>
            <person name="Obokata J."/>
            <person name="Shigenobu S."/>
        </authorList>
    </citation>
    <scope>NUCLEOTIDE SEQUENCE [LARGE SCALE GENOMIC DNA]</scope>
</reference>
<accession>A0AAV3ZN64</accession>
<evidence type="ECO:0000313" key="3">
    <source>
        <dbReference type="Proteomes" id="UP000735302"/>
    </source>
</evidence>
<name>A0AAV3ZN64_9GAST</name>
<evidence type="ECO:0000256" key="1">
    <source>
        <dbReference type="SAM" id="MobiDB-lite"/>
    </source>
</evidence>
<dbReference type="AlphaFoldDB" id="A0AAV3ZN64"/>
<keyword evidence="3" id="KW-1185">Reference proteome</keyword>
<feature type="region of interest" description="Disordered" evidence="1">
    <location>
        <begin position="1"/>
        <end position="34"/>
    </location>
</feature>